<evidence type="ECO:0000256" key="6">
    <source>
        <dbReference type="ARBA" id="ARBA00023315"/>
    </source>
</evidence>
<dbReference type="PIRSF" id="PIRSF026649">
    <property type="entry name" value="MsbB"/>
    <property type="match status" value="1"/>
</dbReference>
<evidence type="ECO:0000313" key="10">
    <source>
        <dbReference type="Proteomes" id="UP000748752"/>
    </source>
</evidence>
<protein>
    <submittedName>
        <fullName evidence="9">Lipid A biosynthesis acyltransferase</fullName>
    </submittedName>
</protein>
<dbReference type="Pfam" id="PF03279">
    <property type="entry name" value="Lip_A_acyltrans"/>
    <property type="match status" value="1"/>
</dbReference>
<evidence type="ECO:0000256" key="7">
    <source>
        <dbReference type="SAM" id="MobiDB-lite"/>
    </source>
</evidence>
<keyword evidence="8" id="KW-0812">Transmembrane</keyword>
<dbReference type="EMBL" id="NRRV01000001">
    <property type="protein sequence ID" value="MBK1629275.1"/>
    <property type="molecule type" value="Genomic_DNA"/>
</dbReference>
<feature type="region of interest" description="Disordered" evidence="7">
    <location>
        <begin position="313"/>
        <end position="338"/>
    </location>
</feature>
<keyword evidence="3" id="KW-0997">Cell inner membrane</keyword>
<evidence type="ECO:0000256" key="8">
    <source>
        <dbReference type="SAM" id="Phobius"/>
    </source>
</evidence>
<evidence type="ECO:0000256" key="3">
    <source>
        <dbReference type="ARBA" id="ARBA00022519"/>
    </source>
</evidence>
<keyword evidence="2" id="KW-1003">Cell membrane</keyword>
<dbReference type="CDD" id="cd07984">
    <property type="entry name" value="LPLAT_LABLAT-like"/>
    <property type="match status" value="1"/>
</dbReference>
<keyword evidence="5 8" id="KW-0472">Membrane</keyword>
<dbReference type="GO" id="GO:0016746">
    <property type="term" value="F:acyltransferase activity"/>
    <property type="evidence" value="ECO:0007669"/>
    <property type="project" value="UniProtKB-KW"/>
</dbReference>
<gene>
    <name evidence="9" type="ORF">CKO31_00710</name>
</gene>
<sequence>MSSASNAPGSSSRPVPRSRGLAAPQQWPAWLAVGVFSLLALLPFRVLWALGQALGRLGWLVLPGRRAVARANLALCQPQLDDRARSRLLREHFGWLGVAAVCQGLSWHAGRRRLARIVRIANREHIDACLGAGRPVIVLVPHFVGLELGGTAFTALVHPGMYMYQRIRNPVFDAQVRQGRTRFGSVPVERSDDLRGLIRRIRGGVPFFYLPDQDPGRRRGIFVPFCGVAAATVPTLGRLARLSGAAVIPTFARFLPRGEGLELCFDPPLADFPSGNEAADTARMNRVIEARLAAMPAQYFWVHRRFKTRPAGAPPIYPVSRRRARRRRARAGADSLGT</sequence>
<keyword evidence="4" id="KW-0808">Transferase</keyword>
<evidence type="ECO:0000313" key="9">
    <source>
        <dbReference type="EMBL" id="MBK1629275.1"/>
    </source>
</evidence>
<evidence type="ECO:0000256" key="5">
    <source>
        <dbReference type="ARBA" id="ARBA00023136"/>
    </source>
</evidence>
<accession>A0ABS1CBK9</accession>
<keyword evidence="8" id="KW-1133">Transmembrane helix</keyword>
<keyword evidence="10" id="KW-1185">Reference proteome</keyword>
<reference evidence="9 10" key="1">
    <citation type="journal article" date="2020" name="Microorganisms">
        <title>Osmotic Adaptation and Compatible Solute Biosynthesis of Phototrophic Bacteria as Revealed from Genome Analyses.</title>
        <authorList>
            <person name="Imhoff J.F."/>
            <person name="Rahn T."/>
            <person name="Kunzel S."/>
            <person name="Keller A."/>
            <person name="Neulinger S.C."/>
        </authorList>
    </citation>
    <scope>NUCLEOTIDE SEQUENCE [LARGE SCALE GENOMIC DNA]</scope>
    <source>
        <strain evidence="9 10">DSM 6210</strain>
    </source>
</reference>
<dbReference type="PANTHER" id="PTHR30606">
    <property type="entry name" value="LIPID A BIOSYNTHESIS LAUROYL ACYLTRANSFERASE"/>
    <property type="match status" value="1"/>
</dbReference>
<comment type="subcellular location">
    <subcellularLocation>
        <location evidence="1">Cell inner membrane</location>
    </subcellularLocation>
</comment>
<evidence type="ECO:0000256" key="1">
    <source>
        <dbReference type="ARBA" id="ARBA00004533"/>
    </source>
</evidence>
<dbReference type="Proteomes" id="UP000748752">
    <property type="component" value="Unassembled WGS sequence"/>
</dbReference>
<dbReference type="PANTHER" id="PTHR30606:SF9">
    <property type="entry name" value="LIPID A BIOSYNTHESIS LAUROYLTRANSFERASE"/>
    <property type="match status" value="1"/>
</dbReference>
<proteinExistence type="predicted"/>
<name>A0ABS1CBK9_9GAMM</name>
<organism evidence="9 10">
    <name type="scientific">Thiohalocapsa halophila</name>
    <dbReference type="NCBI Taxonomy" id="69359"/>
    <lineage>
        <taxon>Bacteria</taxon>
        <taxon>Pseudomonadati</taxon>
        <taxon>Pseudomonadota</taxon>
        <taxon>Gammaproteobacteria</taxon>
        <taxon>Chromatiales</taxon>
        <taxon>Chromatiaceae</taxon>
        <taxon>Thiohalocapsa</taxon>
    </lineage>
</organism>
<evidence type="ECO:0000256" key="4">
    <source>
        <dbReference type="ARBA" id="ARBA00022679"/>
    </source>
</evidence>
<comment type="caution">
    <text evidence="9">The sequence shown here is derived from an EMBL/GenBank/DDBJ whole genome shotgun (WGS) entry which is preliminary data.</text>
</comment>
<feature type="transmembrane region" description="Helical" evidence="8">
    <location>
        <begin position="27"/>
        <end position="48"/>
    </location>
</feature>
<keyword evidence="6 9" id="KW-0012">Acyltransferase</keyword>
<feature type="compositionally biased region" description="Basic residues" evidence="7">
    <location>
        <begin position="320"/>
        <end position="330"/>
    </location>
</feature>
<evidence type="ECO:0000256" key="2">
    <source>
        <dbReference type="ARBA" id="ARBA00022475"/>
    </source>
</evidence>
<dbReference type="InterPro" id="IPR004960">
    <property type="entry name" value="LipA_acyltrans"/>
</dbReference>